<dbReference type="Pfam" id="PF07508">
    <property type="entry name" value="Recombinase"/>
    <property type="match status" value="1"/>
</dbReference>
<dbReference type="RefSeq" id="WP_019381927.1">
    <property type="nucleotide sequence ID" value="NZ_CP015506.1"/>
</dbReference>
<keyword evidence="2" id="KW-0238">DNA-binding</keyword>
<feature type="active site" description="O-(5'-phospho-DNA)-serine intermediate" evidence="4 5">
    <location>
        <position position="11"/>
    </location>
</feature>
<proteinExistence type="predicted"/>
<dbReference type="KEGG" id="bon:A361_10820"/>
<dbReference type="GO" id="GO:0003677">
    <property type="term" value="F:DNA binding"/>
    <property type="evidence" value="ECO:0007669"/>
    <property type="project" value="UniProtKB-KW"/>
</dbReference>
<evidence type="ECO:0000256" key="5">
    <source>
        <dbReference type="PROSITE-ProRule" id="PRU10137"/>
    </source>
</evidence>
<accession>A0A160MA43</accession>
<feature type="domain" description="Recombinase" evidence="7">
    <location>
        <begin position="157"/>
        <end position="237"/>
    </location>
</feature>
<evidence type="ECO:0008006" key="10">
    <source>
        <dbReference type="Google" id="ProtNLM"/>
    </source>
</evidence>
<dbReference type="Gene3D" id="3.40.50.1390">
    <property type="entry name" value="Resolvase, N-terminal catalytic domain"/>
    <property type="match status" value="1"/>
</dbReference>
<dbReference type="PROSITE" id="PS51737">
    <property type="entry name" value="RECOMBINASE_DNA_BIND"/>
    <property type="match status" value="1"/>
</dbReference>
<evidence type="ECO:0000256" key="3">
    <source>
        <dbReference type="ARBA" id="ARBA00023172"/>
    </source>
</evidence>
<keyword evidence="1" id="KW-0229">DNA integration</keyword>
<dbReference type="STRING" id="1196031.A361_10820"/>
<sequence>MVKVVGYIRVSTSEQASEDKFGLPVQREELESYCRAKGYDLLDVYVDEGISGSTLDRPELNRMLSAAKDFAKVIVPKYDRISRDLYGQLFIEKELAVKGVELESVREPFNGSTPEMALMRQMMGAFAEFEKQRIAQRLATAREYKRKQGGFAGGRAPLGYTAEKGSKRLHINADKVDTVRRLFALRAEGLSLQSVADRLNDEGHTTQDGKHFTQMQVKRALDREDLYLGNLEADPIL</sequence>
<evidence type="ECO:0000313" key="8">
    <source>
        <dbReference type="EMBL" id="AND39607.1"/>
    </source>
</evidence>
<evidence type="ECO:0000259" key="6">
    <source>
        <dbReference type="PROSITE" id="PS51736"/>
    </source>
</evidence>
<dbReference type="InterPro" id="IPR050639">
    <property type="entry name" value="SSR_resolvase"/>
</dbReference>
<dbReference type="PANTHER" id="PTHR30461:SF23">
    <property type="entry name" value="DNA RECOMBINASE-RELATED"/>
    <property type="match status" value="1"/>
</dbReference>
<dbReference type="AlphaFoldDB" id="A0A160MA43"/>
<dbReference type="InterPro" id="IPR011109">
    <property type="entry name" value="DNA_bind_recombinase_dom"/>
</dbReference>
<dbReference type="eggNOG" id="COG1961">
    <property type="taxonomic scope" value="Bacteria"/>
</dbReference>
<evidence type="ECO:0000256" key="4">
    <source>
        <dbReference type="PIRSR" id="PIRSR606118-50"/>
    </source>
</evidence>
<dbReference type="InterPro" id="IPR036162">
    <property type="entry name" value="Resolvase-like_N_sf"/>
</dbReference>
<evidence type="ECO:0000259" key="7">
    <source>
        <dbReference type="PROSITE" id="PS51737"/>
    </source>
</evidence>
<dbReference type="GO" id="GO:0015074">
    <property type="term" value="P:DNA integration"/>
    <property type="evidence" value="ECO:0007669"/>
    <property type="project" value="UniProtKB-KW"/>
</dbReference>
<evidence type="ECO:0000313" key="9">
    <source>
        <dbReference type="Proteomes" id="UP000077856"/>
    </source>
</evidence>
<dbReference type="Pfam" id="PF00239">
    <property type="entry name" value="Resolvase"/>
    <property type="match status" value="1"/>
</dbReference>
<dbReference type="SMART" id="SM00857">
    <property type="entry name" value="Resolvase"/>
    <property type="match status" value="1"/>
</dbReference>
<dbReference type="PROSITE" id="PS51736">
    <property type="entry name" value="RECOMBINASES_3"/>
    <property type="match status" value="1"/>
</dbReference>
<dbReference type="Proteomes" id="UP000077856">
    <property type="component" value="Chromosome"/>
</dbReference>
<evidence type="ECO:0000256" key="1">
    <source>
        <dbReference type="ARBA" id="ARBA00022908"/>
    </source>
</evidence>
<dbReference type="InterPro" id="IPR006118">
    <property type="entry name" value="Recombinase_CS"/>
</dbReference>
<feature type="domain" description="Resolvase/invertase-type recombinase catalytic" evidence="6">
    <location>
        <begin position="3"/>
        <end position="149"/>
    </location>
</feature>
<protein>
    <recommendedName>
        <fullName evidence="10">Resolvase</fullName>
    </recommendedName>
</protein>
<dbReference type="CDD" id="cd00338">
    <property type="entry name" value="Ser_Recombinase"/>
    <property type="match status" value="1"/>
</dbReference>
<dbReference type="InterPro" id="IPR006119">
    <property type="entry name" value="Resolv_N"/>
</dbReference>
<gene>
    <name evidence="8" type="ORF">A361_10820</name>
</gene>
<organism evidence="8 9">
    <name type="scientific">Cytobacillus oceanisediminis 2691</name>
    <dbReference type="NCBI Taxonomy" id="1196031"/>
    <lineage>
        <taxon>Bacteria</taxon>
        <taxon>Bacillati</taxon>
        <taxon>Bacillota</taxon>
        <taxon>Bacilli</taxon>
        <taxon>Bacillales</taxon>
        <taxon>Bacillaceae</taxon>
        <taxon>Cytobacillus</taxon>
    </lineage>
</organism>
<dbReference type="Gene3D" id="3.90.1750.20">
    <property type="entry name" value="Putative Large Serine Recombinase, Chain B, Domain 2"/>
    <property type="match status" value="1"/>
</dbReference>
<dbReference type="PANTHER" id="PTHR30461">
    <property type="entry name" value="DNA-INVERTASE FROM LAMBDOID PROPHAGE"/>
    <property type="match status" value="1"/>
</dbReference>
<dbReference type="GO" id="GO:0000150">
    <property type="term" value="F:DNA strand exchange activity"/>
    <property type="evidence" value="ECO:0007669"/>
    <property type="project" value="InterPro"/>
</dbReference>
<dbReference type="PROSITE" id="PS00397">
    <property type="entry name" value="RECOMBINASES_1"/>
    <property type="match status" value="1"/>
</dbReference>
<dbReference type="SUPFAM" id="SSF53041">
    <property type="entry name" value="Resolvase-like"/>
    <property type="match status" value="1"/>
</dbReference>
<dbReference type="InterPro" id="IPR038109">
    <property type="entry name" value="DNA_bind_recomb_sf"/>
</dbReference>
<reference evidence="8 9" key="1">
    <citation type="submission" date="2016-04" db="EMBL/GenBank/DDBJ databases">
        <title>Complete genome sequence of Bacillus oceanisediminis strain 2691.</title>
        <authorList>
            <person name="Jeong H."/>
            <person name="Kim H.J."/>
            <person name="Lee D.-W."/>
        </authorList>
    </citation>
    <scope>NUCLEOTIDE SEQUENCE [LARGE SCALE GENOMIC DNA]</scope>
    <source>
        <strain evidence="8 9">2691</strain>
    </source>
</reference>
<evidence type="ECO:0000256" key="2">
    <source>
        <dbReference type="ARBA" id="ARBA00023125"/>
    </source>
</evidence>
<dbReference type="EMBL" id="CP015506">
    <property type="protein sequence ID" value="AND39607.1"/>
    <property type="molecule type" value="Genomic_DNA"/>
</dbReference>
<keyword evidence="3" id="KW-0233">DNA recombination</keyword>
<name>A0A160MA43_9BACI</name>